<dbReference type="RefSeq" id="XP_030993409.1">
    <property type="nucleotide sequence ID" value="XM_031142447.1"/>
</dbReference>
<feature type="region of interest" description="Disordered" evidence="1">
    <location>
        <begin position="1"/>
        <end position="39"/>
    </location>
</feature>
<dbReference type="Proteomes" id="UP000319257">
    <property type="component" value="Unassembled WGS sequence"/>
</dbReference>
<dbReference type="CDD" id="cd00303">
    <property type="entry name" value="retropepsin_like"/>
    <property type="match status" value="1"/>
</dbReference>
<name>A0A507B4A4_9PEZI</name>
<feature type="compositionally biased region" description="Basic and acidic residues" evidence="1">
    <location>
        <begin position="21"/>
        <end position="31"/>
    </location>
</feature>
<evidence type="ECO:0000313" key="2">
    <source>
        <dbReference type="EMBL" id="TPX11698.1"/>
    </source>
</evidence>
<reference evidence="2 3" key="1">
    <citation type="submission" date="2019-06" db="EMBL/GenBank/DDBJ databases">
        <title>Draft genome sequence of the filamentous fungus Phialemoniopsis curvata isolated from diesel fuel.</title>
        <authorList>
            <person name="Varaljay V.A."/>
            <person name="Lyon W.J."/>
            <person name="Crouch A.L."/>
            <person name="Drake C.E."/>
            <person name="Hollomon J.M."/>
            <person name="Nadeau L.J."/>
            <person name="Nunn H.S."/>
            <person name="Stevenson B.S."/>
            <person name="Bojanowski C.L."/>
            <person name="Crookes-Goodson W.J."/>
        </authorList>
    </citation>
    <scope>NUCLEOTIDE SEQUENCE [LARGE SCALE GENOMIC DNA]</scope>
    <source>
        <strain evidence="2 3">D216</strain>
    </source>
</reference>
<evidence type="ECO:0000313" key="3">
    <source>
        <dbReference type="Proteomes" id="UP000319257"/>
    </source>
</evidence>
<comment type="caution">
    <text evidence="2">The sequence shown here is derived from an EMBL/GenBank/DDBJ whole genome shotgun (WGS) entry which is preliminary data.</text>
</comment>
<organism evidence="2 3">
    <name type="scientific">Thyridium curvatum</name>
    <dbReference type="NCBI Taxonomy" id="1093900"/>
    <lineage>
        <taxon>Eukaryota</taxon>
        <taxon>Fungi</taxon>
        <taxon>Dikarya</taxon>
        <taxon>Ascomycota</taxon>
        <taxon>Pezizomycotina</taxon>
        <taxon>Sordariomycetes</taxon>
        <taxon>Sordariomycetidae</taxon>
        <taxon>Thyridiales</taxon>
        <taxon>Thyridiaceae</taxon>
        <taxon>Thyridium</taxon>
    </lineage>
</organism>
<dbReference type="InParanoid" id="A0A507B4A4"/>
<protein>
    <submittedName>
        <fullName evidence="2">Uncharacterized protein</fullName>
    </submittedName>
</protein>
<dbReference type="OrthoDB" id="5245056at2759"/>
<evidence type="ECO:0000256" key="1">
    <source>
        <dbReference type="SAM" id="MobiDB-lite"/>
    </source>
</evidence>
<dbReference type="InterPro" id="IPR021109">
    <property type="entry name" value="Peptidase_aspartic_dom_sf"/>
</dbReference>
<dbReference type="EMBL" id="SKBQ01000047">
    <property type="protein sequence ID" value="TPX11698.1"/>
    <property type="molecule type" value="Genomic_DNA"/>
</dbReference>
<keyword evidence="3" id="KW-1185">Reference proteome</keyword>
<dbReference type="Gene3D" id="2.40.70.10">
    <property type="entry name" value="Acid Proteases"/>
    <property type="match status" value="1"/>
</dbReference>
<gene>
    <name evidence="2" type="ORF">E0L32_007677</name>
</gene>
<accession>A0A507B4A4</accession>
<dbReference type="AlphaFoldDB" id="A0A507B4A4"/>
<dbReference type="GeneID" id="41975124"/>
<sequence length="193" mass="21288">MSSPSEDQRSGGVPMSLGHKAYLEDKEREAARQQAASAPRAQKVLFKFSDEDVPRLTASKATFDDLAPKWAWILNGKGGVEPVPIIEDSGTTENFISPAQVEQFGFGTRSTTPRLFTQVSGDGFVVRELVDVIWYSNNVQETTHFYVAPPEIPYGMVVGRDFIQEHPGALMDQKPAEAMMLTVQAKAKVNSIR</sequence>
<proteinExistence type="predicted"/>